<reference evidence="1" key="1">
    <citation type="submission" date="2014-09" db="EMBL/GenBank/DDBJ databases">
        <authorList>
            <person name="Magalhaes I.L.F."/>
            <person name="Oliveira U."/>
            <person name="Santos F.R."/>
            <person name="Vidigal T.H.D.A."/>
            <person name="Brescovit A.D."/>
            <person name="Santos A.J."/>
        </authorList>
    </citation>
    <scope>NUCLEOTIDE SEQUENCE</scope>
    <source>
        <tissue evidence="1">Shoot tissue taken approximately 20 cm above the soil surface</tissue>
    </source>
</reference>
<dbReference type="AlphaFoldDB" id="A0A0A9BDD0"/>
<organism evidence="1">
    <name type="scientific">Arundo donax</name>
    <name type="common">Giant reed</name>
    <name type="synonym">Donax arundinaceus</name>
    <dbReference type="NCBI Taxonomy" id="35708"/>
    <lineage>
        <taxon>Eukaryota</taxon>
        <taxon>Viridiplantae</taxon>
        <taxon>Streptophyta</taxon>
        <taxon>Embryophyta</taxon>
        <taxon>Tracheophyta</taxon>
        <taxon>Spermatophyta</taxon>
        <taxon>Magnoliopsida</taxon>
        <taxon>Liliopsida</taxon>
        <taxon>Poales</taxon>
        <taxon>Poaceae</taxon>
        <taxon>PACMAD clade</taxon>
        <taxon>Arundinoideae</taxon>
        <taxon>Arundineae</taxon>
        <taxon>Arundo</taxon>
    </lineage>
</organism>
<dbReference type="EMBL" id="GBRH01240578">
    <property type="protein sequence ID" value="JAD57317.1"/>
    <property type="molecule type" value="Transcribed_RNA"/>
</dbReference>
<sequence>MGGLHYDCYHHTGKSYQITVVVKPPDFTHHDQHVFHAVFNEST</sequence>
<evidence type="ECO:0000313" key="1">
    <source>
        <dbReference type="EMBL" id="JAD57317.1"/>
    </source>
</evidence>
<reference evidence="1" key="2">
    <citation type="journal article" date="2015" name="Data Brief">
        <title>Shoot transcriptome of the giant reed, Arundo donax.</title>
        <authorList>
            <person name="Barrero R.A."/>
            <person name="Guerrero F.D."/>
            <person name="Moolhuijzen P."/>
            <person name="Goolsby J.A."/>
            <person name="Tidwell J."/>
            <person name="Bellgard S.E."/>
            <person name="Bellgard M.I."/>
        </authorList>
    </citation>
    <scope>NUCLEOTIDE SEQUENCE</scope>
    <source>
        <tissue evidence="1">Shoot tissue taken approximately 20 cm above the soil surface</tissue>
    </source>
</reference>
<protein>
    <submittedName>
        <fullName evidence="1">Uncharacterized protein</fullName>
    </submittedName>
</protein>
<accession>A0A0A9BDD0</accession>
<proteinExistence type="predicted"/>
<name>A0A0A9BDD0_ARUDO</name>